<protein>
    <submittedName>
        <fullName evidence="1">Uncharacterized protein</fullName>
    </submittedName>
</protein>
<evidence type="ECO:0000313" key="1">
    <source>
        <dbReference type="EnsemblPlants" id="cds.evm.model.05.1403"/>
    </source>
</evidence>
<reference evidence="1" key="1">
    <citation type="submission" date="2018-11" db="EMBL/GenBank/DDBJ databases">
        <authorList>
            <person name="Grassa J C."/>
        </authorList>
    </citation>
    <scope>NUCLEOTIDE SEQUENCE [LARGE SCALE GENOMIC DNA]</scope>
</reference>
<organism evidence="1 2">
    <name type="scientific">Cannabis sativa</name>
    <name type="common">Hemp</name>
    <name type="synonym">Marijuana</name>
    <dbReference type="NCBI Taxonomy" id="3483"/>
    <lineage>
        <taxon>Eukaryota</taxon>
        <taxon>Viridiplantae</taxon>
        <taxon>Streptophyta</taxon>
        <taxon>Embryophyta</taxon>
        <taxon>Tracheophyta</taxon>
        <taxon>Spermatophyta</taxon>
        <taxon>Magnoliopsida</taxon>
        <taxon>eudicotyledons</taxon>
        <taxon>Gunneridae</taxon>
        <taxon>Pentapetalae</taxon>
        <taxon>rosids</taxon>
        <taxon>fabids</taxon>
        <taxon>Rosales</taxon>
        <taxon>Cannabaceae</taxon>
        <taxon>Cannabis</taxon>
    </lineage>
</organism>
<keyword evidence="2" id="KW-1185">Reference proteome</keyword>
<dbReference type="EnsemblPlants" id="evm.model.05.1403">
    <property type="protein sequence ID" value="cds.evm.model.05.1403"/>
    <property type="gene ID" value="evm.TU.05.1403"/>
</dbReference>
<dbReference type="Proteomes" id="UP000596661">
    <property type="component" value="Chromosome 5"/>
</dbReference>
<dbReference type="EMBL" id="UZAU01000535">
    <property type="status" value="NOT_ANNOTATED_CDS"/>
    <property type="molecule type" value="Genomic_DNA"/>
</dbReference>
<evidence type="ECO:0000313" key="2">
    <source>
        <dbReference type="Proteomes" id="UP000596661"/>
    </source>
</evidence>
<dbReference type="AlphaFoldDB" id="A0A803PL67"/>
<accession>A0A803PL67</accession>
<dbReference type="Gramene" id="evm.model.05.1403">
    <property type="protein sequence ID" value="cds.evm.model.05.1403"/>
    <property type="gene ID" value="evm.TU.05.1403"/>
</dbReference>
<sequence length="171" mass="19464">MIDNGISSTILFKTIYKKMDLQLRDLFPCTASVQILRPEHCSTWRYLFTTHNRETLTTMTVTAQFSVIDGPDAFNVMLGHPALYDLKEVTFIYHLCVKFPIRNGVGCLRGIQRTACECYNLALTKPKKKKHPTKVQRKVKVLPNRDPPKVGTKTWIPALGDQVQMLGLSKI</sequence>
<reference evidence="1" key="2">
    <citation type="submission" date="2021-03" db="UniProtKB">
        <authorList>
            <consortium name="EnsemblPlants"/>
        </authorList>
    </citation>
    <scope>IDENTIFICATION</scope>
</reference>
<proteinExistence type="predicted"/>
<name>A0A803PL67_CANSA</name>